<name>A0ABY6L2W3_9ARAC</name>
<dbReference type="Proteomes" id="UP001235939">
    <property type="component" value="Chromosome 11"/>
</dbReference>
<sequence length="175" mass="20536">MEKGYDILETRRTGMFGHVAHARGRLGMEFMDNFWGEIYDKDSHRKEALRDKCCQPPTYGLRRNRQEEFYDPIWKFPFLSPMEAKEGRIGRRDGAVCESLQYTSCACLVKMDKHEYCEVIKFFDFYGLTPKEIHPKLTKVHRNSASSISTVKSEQLYLNKVACRSKMTQMKDVQN</sequence>
<dbReference type="EMBL" id="CP092873">
    <property type="protein sequence ID" value="UYV74263.1"/>
    <property type="molecule type" value="Genomic_DNA"/>
</dbReference>
<accession>A0ABY6L2W3</accession>
<proteinExistence type="predicted"/>
<protein>
    <submittedName>
        <fullName evidence="1">Uncharacterized protein</fullName>
    </submittedName>
</protein>
<evidence type="ECO:0000313" key="1">
    <source>
        <dbReference type="EMBL" id="UYV74263.1"/>
    </source>
</evidence>
<gene>
    <name evidence="1" type="ORF">LAZ67_11002707</name>
</gene>
<organism evidence="1 2">
    <name type="scientific">Cordylochernes scorpioides</name>
    <dbReference type="NCBI Taxonomy" id="51811"/>
    <lineage>
        <taxon>Eukaryota</taxon>
        <taxon>Metazoa</taxon>
        <taxon>Ecdysozoa</taxon>
        <taxon>Arthropoda</taxon>
        <taxon>Chelicerata</taxon>
        <taxon>Arachnida</taxon>
        <taxon>Pseudoscorpiones</taxon>
        <taxon>Cheliferoidea</taxon>
        <taxon>Chernetidae</taxon>
        <taxon>Cordylochernes</taxon>
    </lineage>
</organism>
<evidence type="ECO:0000313" key="2">
    <source>
        <dbReference type="Proteomes" id="UP001235939"/>
    </source>
</evidence>
<keyword evidence="2" id="KW-1185">Reference proteome</keyword>
<reference evidence="1 2" key="1">
    <citation type="submission" date="2022-01" db="EMBL/GenBank/DDBJ databases">
        <title>A chromosomal length assembly of Cordylochernes scorpioides.</title>
        <authorList>
            <person name="Zeh D."/>
            <person name="Zeh J."/>
        </authorList>
    </citation>
    <scope>NUCLEOTIDE SEQUENCE [LARGE SCALE GENOMIC DNA]</scope>
    <source>
        <strain evidence="1">IN4F17</strain>
        <tissue evidence="1">Whole Body</tissue>
    </source>
</reference>